<reference evidence="2 3" key="1">
    <citation type="submission" date="2015-12" db="EMBL/GenBank/DDBJ databases">
        <title>Draft genome sequence of Streptomyces silvensis ATCC 53525, a producer of novel hormone antagonists.</title>
        <authorList>
            <person name="Johnston C.W."/>
            <person name="Li Y."/>
            <person name="Magarvey N.A."/>
        </authorList>
    </citation>
    <scope>NUCLEOTIDE SEQUENCE [LARGE SCALE GENOMIC DNA]</scope>
    <source>
        <strain evidence="2 3">ATCC 53525</strain>
    </source>
</reference>
<feature type="compositionally biased region" description="Low complexity" evidence="1">
    <location>
        <begin position="15"/>
        <end position="31"/>
    </location>
</feature>
<feature type="compositionally biased region" description="Polar residues" evidence="1">
    <location>
        <begin position="1"/>
        <end position="10"/>
    </location>
</feature>
<sequence>MGGRTTQSITIRPEMTMTDRPTTTPTDGLTGQQSDALWDAVAIPGPDAPTFPEQHDRVCRAVAEMIAMATAVPEVVPVDDTDRVRDDLLRAIDFNFCIGPLGYASPEALLAAYDASRPAAPPAPAQIWIVWAEDSHALDHCTDTPTAQAAAIEHHRDAEGPGHEFVYGWHERDGHLELRADDVDTGLRVSRAQVHGPTAPADRDRPSWRATLREAARLVGEFTGNTSDANALMLARLADGTPRPNDPTPVNPAPPADRGRPDGTFVLWLDAPDGSVATHDGVRWPDGTATIHHRRFGYTSTHATPEAAAQAAHGKQERIVWAQFAPADRDLRDRIAEALYPTYGQEDRTRSLAIADAVLAVLPAPADRAAVLREAADWFQDRCVKRFFGTQVAVELRRMANEAQQTEPPEDTAADDLTLDEARQLVDDLGLDLYQAQDALAFVEECCVIADREGRTITTADVREWLKGARCGRQLLADRANEAQQNGTQP</sequence>
<evidence type="ECO:0000313" key="2">
    <source>
        <dbReference type="EMBL" id="KUF18433.1"/>
    </source>
</evidence>
<organism evidence="2 3">
    <name type="scientific">Streptomyces silvensis</name>
    <dbReference type="NCBI Taxonomy" id="1765722"/>
    <lineage>
        <taxon>Bacteria</taxon>
        <taxon>Bacillati</taxon>
        <taxon>Actinomycetota</taxon>
        <taxon>Actinomycetes</taxon>
        <taxon>Kitasatosporales</taxon>
        <taxon>Streptomycetaceae</taxon>
        <taxon>Streptomyces</taxon>
    </lineage>
</organism>
<evidence type="ECO:0000313" key="3">
    <source>
        <dbReference type="Proteomes" id="UP000054804"/>
    </source>
</evidence>
<dbReference type="AlphaFoldDB" id="A0A0W7X6R1"/>
<dbReference type="Proteomes" id="UP000054804">
    <property type="component" value="Unassembled WGS sequence"/>
</dbReference>
<feature type="region of interest" description="Disordered" evidence="1">
    <location>
        <begin position="1"/>
        <end position="31"/>
    </location>
</feature>
<evidence type="ECO:0000256" key="1">
    <source>
        <dbReference type="SAM" id="MobiDB-lite"/>
    </source>
</evidence>
<feature type="compositionally biased region" description="Pro residues" evidence="1">
    <location>
        <begin position="244"/>
        <end position="255"/>
    </location>
</feature>
<dbReference type="EMBL" id="LOCL01000030">
    <property type="protein sequence ID" value="KUF18433.1"/>
    <property type="molecule type" value="Genomic_DNA"/>
</dbReference>
<accession>A0A0W7X6R1</accession>
<proteinExistence type="predicted"/>
<protein>
    <submittedName>
        <fullName evidence="2">Uncharacterized protein</fullName>
    </submittedName>
</protein>
<dbReference type="STRING" id="1765722.AT728_18980"/>
<comment type="caution">
    <text evidence="2">The sequence shown here is derived from an EMBL/GenBank/DDBJ whole genome shotgun (WGS) entry which is preliminary data.</text>
</comment>
<gene>
    <name evidence="2" type="ORF">AT728_18980</name>
</gene>
<keyword evidence="3" id="KW-1185">Reference proteome</keyword>
<feature type="region of interest" description="Disordered" evidence="1">
    <location>
        <begin position="238"/>
        <end position="263"/>
    </location>
</feature>
<name>A0A0W7X6R1_9ACTN</name>